<name>A0A8W8MR33_MAGGI</name>
<dbReference type="EnsemblMetazoa" id="G34724.1">
    <property type="protein sequence ID" value="G34724.1:cds"/>
    <property type="gene ID" value="G34724"/>
</dbReference>
<dbReference type="InterPro" id="IPR013783">
    <property type="entry name" value="Ig-like_fold"/>
</dbReference>
<keyword evidence="2" id="KW-0732">Signal</keyword>
<dbReference type="InterPro" id="IPR036179">
    <property type="entry name" value="Ig-like_dom_sf"/>
</dbReference>
<keyword evidence="1" id="KW-0812">Transmembrane</keyword>
<sequence length="296" mass="34111">MVYFFVFILCVCSFFSFSKAVAVNNGARSQQFPFPDRLNKLVDDYILDSHNVATATEGSQTLLDCRNNVTKKVFRKFRQAKYRWIHNGMLFKVDKDRMRYNGRRILFLKVRPSDSGSYMCQIEYEPFLVKTVAVFALLVFPENPPPKVVHYGRKFCLQCNSAAIGHVYFYTKRNWMIDDIYYAFDQDIPAKSINEDCIDFATTTMSGDWTCVTTQEYTQKQWSTAFYRIKVTSKPPVVGNLWLFISDNVILMVILILGVVLFFVSLLVAKLKRKQKTAVVGPPPETAPLVNSENKI</sequence>
<dbReference type="PROSITE" id="PS50835">
    <property type="entry name" value="IG_LIKE"/>
    <property type="match status" value="1"/>
</dbReference>
<proteinExistence type="predicted"/>
<dbReference type="Proteomes" id="UP000005408">
    <property type="component" value="Unassembled WGS sequence"/>
</dbReference>
<keyword evidence="1" id="KW-0472">Membrane</keyword>
<feature type="signal peptide" evidence="2">
    <location>
        <begin position="1"/>
        <end position="20"/>
    </location>
</feature>
<organism evidence="4 5">
    <name type="scientific">Magallana gigas</name>
    <name type="common">Pacific oyster</name>
    <name type="synonym">Crassostrea gigas</name>
    <dbReference type="NCBI Taxonomy" id="29159"/>
    <lineage>
        <taxon>Eukaryota</taxon>
        <taxon>Metazoa</taxon>
        <taxon>Spiralia</taxon>
        <taxon>Lophotrochozoa</taxon>
        <taxon>Mollusca</taxon>
        <taxon>Bivalvia</taxon>
        <taxon>Autobranchia</taxon>
        <taxon>Pteriomorphia</taxon>
        <taxon>Ostreida</taxon>
        <taxon>Ostreoidea</taxon>
        <taxon>Ostreidae</taxon>
        <taxon>Magallana</taxon>
    </lineage>
</organism>
<accession>A0A8W8MR33</accession>
<dbReference type="InterPro" id="IPR007110">
    <property type="entry name" value="Ig-like_dom"/>
</dbReference>
<feature type="domain" description="Ig-like" evidence="3">
    <location>
        <begin position="35"/>
        <end position="133"/>
    </location>
</feature>
<feature type="transmembrane region" description="Helical" evidence="1">
    <location>
        <begin position="249"/>
        <end position="269"/>
    </location>
</feature>
<keyword evidence="1" id="KW-1133">Transmembrane helix</keyword>
<dbReference type="SUPFAM" id="SSF48726">
    <property type="entry name" value="Immunoglobulin"/>
    <property type="match status" value="1"/>
</dbReference>
<feature type="chain" id="PRO_5036461006" description="Ig-like domain-containing protein" evidence="2">
    <location>
        <begin position="21"/>
        <end position="296"/>
    </location>
</feature>
<keyword evidence="5" id="KW-1185">Reference proteome</keyword>
<evidence type="ECO:0000259" key="3">
    <source>
        <dbReference type="PROSITE" id="PS50835"/>
    </source>
</evidence>
<evidence type="ECO:0000256" key="1">
    <source>
        <dbReference type="SAM" id="Phobius"/>
    </source>
</evidence>
<evidence type="ECO:0000256" key="2">
    <source>
        <dbReference type="SAM" id="SignalP"/>
    </source>
</evidence>
<dbReference type="Gene3D" id="2.60.40.10">
    <property type="entry name" value="Immunoglobulins"/>
    <property type="match status" value="1"/>
</dbReference>
<protein>
    <recommendedName>
        <fullName evidence="3">Ig-like domain-containing protein</fullName>
    </recommendedName>
</protein>
<evidence type="ECO:0000313" key="4">
    <source>
        <dbReference type="EnsemblMetazoa" id="G34724.1:cds"/>
    </source>
</evidence>
<reference evidence="4" key="1">
    <citation type="submission" date="2022-08" db="UniProtKB">
        <authorList>
            <consortium name="EnsemblMetazoa"/>
        </authorList>
    </citation>
    <scope>IDENTIFICATION</scope>
    <source>
        <strain evidence="4">05x7-T-G4-1.051#20</strain>
    </source>
</reference>
<evidence type="ECO:0000313" key="5">
    <source>
        <dbReference type="Proteomes" id="UP000005408"/>
    </source>
</evidence>
<dbReference type="AlphaFoldDB" id="A0A8W8MR33"/>